<sequence length="361" mass="36743">MSPTDPEAPDRPLRPGWTTGACATAATRSALAALIGGDFFDPVTITLPRGETPSFALALRESGPGWARAGVVKDAGDDPDVTHGATIVATVRRAAAGQGVLFRAGPGVGTVTRPGLPLAVGEPAINPVPRRLMGAAAAAAGLGDLEIEIAVPDGERIATRTWNPRLGILGGLSILGTTGVVVPYSCSAWIHSIRRGVDVARACGLTHVAGCVGHTSEIAVRRHYDLPAEAIIDMGDFVGGLLGHLRHHPLPRVTIAGGFAKMSKLAAGALDLHSKRSQVDPTALAATLAGLGADPALVARAAAANTALEVLDLARAAGLKLGDAIARAAEAVARTALAAPEIDLDVLVFDRQGELVGDSRA</sequence>
<evidence type="ECO:0000256" key="5">
    <source>
        <dbReference type="HAMAP-Rule" id="MF_00787"/>
    </source>
</evidence>
<evidence type="ECO:0000256" key="4">
    <source>
        <dbReference type="ARBA" id="ARBA00022691"/>
    </source>
</evidence>
<dbReference type="InterPro" id="IPR002748">
    <property type="entry name" value="CbiD"/>
</dbReference>
<gene>
    <name evidence="5" type="primary">cbiD</name>
    <name evidence="6" type="ORF">ACFSNB_03765</name>
</gene>
<evidence type="ECO:0000256" key="3">
    <source>
        <dbReference type="ARBA" id="ARBA00022679"/>
    </source>
</evidence>
<dbReference type="PANTHER" id="PTHR35863">
    <property type="entry name" value="COBALT-PRECORRIN-5B C(1)-METHYLTRANSFERASE"/>
    <property type="match status" value="1"/>
</dbReference>
<comment type="pathway">
    <text evidence="5">Cofactor biosynthesis; adenosylcobalamin biosynthesis; cob(II)yrinate a,c-diamide from sirohydrochlorin (anaerobic route): step 6/10.</text>
</comment>
<dbReference type="Gene3D" id="3.30.2110.10">
    <property type="entry name" value="CbiD-like"/>
    <property type="match status" value="1"/>
</dbReference>
<comment type="function">
    <text evidence="5">Catalyzes the methylation of C-1 in cobalt-precorrin-5B to form cobalt-precorrin-6A.</text>
</comment>
<dbReference type="Proteomes" id="UP001597296">
    <property type="component" value="Unassembled WGS sequence"/>
</dbReference>
<dbReference type="PIRSF" id="PIRSF026782">
    <property type="entry name" value="CbiD"/>
    <property type="match status" value="1"/>
</dbReference>
<evidence type="ECO:0000256" key="2">
    <source>
        <dbReference type="ARBA" id="ARBA00022603"/>
    </source>
</evidence>
<evidence type="ECO:0000256" key="1">
    <source>
        <dbReference type="ARBA" id="ARBA00022573"/>
    </source>
</evidence>
<dbReference type="HAMAP" id="MF_00787">
    <property type="entry name" value="CbiD"/>
    <property type="match status" value="1"/>
</dbReference>
<accession>A0ABW5C856</accession>
<dbReference type="GO" id="GO:0008168">
    <property type="term" value="F:methyltransferase activity"/>
    <property type="evidence" value="ECO:0007669"/>
    <property type="project" value="UniProtKB-KW"/>
</dbReference>
<keyword evidence="3 5" id="KW-0808">Transferase</keyword>
<keyword evidence="1 5" id="KW-0169">Cobalamin biosynthesis</keyword>
<proteinExistence type="inferred from homology"/>
<dbReference type="SUPFAM" id="SSF111342">
    <property type="entry name" value="CbiD-like"/>
    <property type="match status" value="1"/>
</dbReference>
<name>A0ABW5C856_9PROT</name>
<organism evidence="6 7">
    <name type="scientific">Phaeospirillum tilakii</name>
    <dbReference type="NCBI Taxonomy" id="741673"/>
    <lineage>
        <taxon>Bacteria</taxon>
        <taxon>Pseudomonadati</taxon>
        <taxon>Pseudomonadota</taxon>
        <taxon>Alphaproteobacteria</taxon>
        <taxon>Rhodospirillales</taxon>
        <taxon>Rhodospirillaceae</taxon>
        <taxon>Phaeospirillum</taxon>
    </lineage>
</organism>
<comment type="similarity">
    <text evidence="5">Belongs to the CbiD family.</text>
</comment>
<dbReference type="EMBL" id="JBHUIY010000005">
    <property type="protein sequence ID" value="MFD2232916.1"/>
    <property type="molecule type" value="Genomic_DNA"/>
</dbReference>
<evidence type="ECO:0000313" key="7">
    <source>
        <dbReference type="Proteomes" id="UP001597296"/>
    </source>
</evidence>
<dbReference type="EC" id="2.1.1.195" evidence="5"/>
<dbReference type="NCBIfam" id="NF000849">
    <property type="entry name" value="PRK00075.1-1"/>
    <property type="match status" value="1"/>
</dbReference>
<comment type="catalytic activity">
    <reaction evidence="5">
        <text>Co-precorrin-5B + S-adenosyl-L-methionine = Co-precorrin-6A + S-adenosyl-L-homocysteine</text>
        <dbReference type="Rhea" id="RHEA:26285"/>
        <dbReference type="ChEBI" id="CHEBI:57856"/>
        <dbReference type="ChEBI" id="CHEBI:59789"/>
        <dbReference type="ChEBI" id="CHEBI:60063"/>
        <dbReference type="ChEBI" id="CHEBI:60064"/>
        <dbReference type="EC" id="2.1.1.195"/>
    </reaction>
</comment>
<keyword evidence="4 5" id="KW-0949">S-adenosyl-L-methionine</keyword>
<dbReference type="RefSeq" id="WP_377314644.1">
    <property type="nucleotide sequence ID" value="NZ_JBHUIY010000005.1"/>
</dbReference>
<protein>
    <recommendedName>
        <fullName evidence="5">Cobalt-precorrin-5B C(1)-methyltransferase</fullName>
        <ecNumber evidence="5">2.1.1.195</ecNumber>
    </recommendedName>
    <alternativeName>
        <fullName evidence="5">Cobalt-precorrin-6A synthase</fullName>
    </alternativeName>
</protein>
<dbReference type="InterPro" id="IPR036074">
    <property type="entry name" value="CbiD_sf"/>
</dbReference>
<dbReference type="Pfam" id="PF01888">
    <property type="entry name" value="CbiD"/>
    <property type="match status" value="1"/>
</dbReference>
<comment type="caution">
    <text evidence="6">The sequence shown here is derived from an EMBL/GenBank/DDBJ whole genome shotgun (WGS) entry which is preliminary data.</text>
</comment>
<dbReference type="PANTHER" id="PTHR35863:SF1">
    <property type="entry name" value="COBALT-PRECORRIN-5B C(1)-METHYLTRANSFERASE"/>
    <property type="match status" value="1"/>
</dbReference>
<dbReference type="GO" id="GO:0032259">
    <property type="term" value="P:methylation"/>
    <property type="evidence" value="ECO:0007669"/>
    <property type="project" value="UniProtKB-KW"/>
</dbReference>
<reference evidence="7" key="1">
    <citation type="journal article" date="2019" name="Int. J. Syst. Evol. Microbiol.">
        <title>The Global Catalogue of Microorganisms (GCM) 10K type strain sequencing project: providing services to taxonomists for standard genome sequencing and annotation.</title>
        <authorList>
            <consortium name="The Broad Institute Genomics Platform"/>
            <consortium name="The Broad Institute Genome Sequencing Center for Infectious Disease"/>
            <person name="Wu L."/>
            <person name="Ma J."/>
        </authorList>
    </citation>
    <scope>NUCLEOTIDE SEQUENCE [LARGE SCALE GENOMIC DNA]</scope>
    <source>
        <strain evidence="7">KCTC 15012</strain>
    </source>
</reference>
<keyword evidence="7" id="KW-1185">Reference proteome</keyword>
<dbReference type="NCBIfam" id="TIGR00312">
    <property type="entry name" value="cbiD"/>
    <property type="match status" value="1"/>
</dbReference>
<evidence type="ECO:0000313" key="6">
    <source>
        <dbReference type="EMBL" id="MFD2232916.1"/>
    </source>
</evidence>
<keyword evidence="2 5" id="KW-0489">Methyltransferase</keyword>